<evidence type="ECO:0000256" key="1">
    <source>
        <dbReference type="SAM" id="MobiDB-lite"/>
    </source>
</evidence>
<organism evidence="3 4">
    <name type="scientific">Fusarium longipes</name>
    <dbReference type="NCBI Taxonomy" id="694270"/>
    <lineage>
        <taxon>Eukaryota</taxon>
        <taxon>Fungi</taxon>
        <taxon>Dikarya</taxon>
        <taxon>Ascomycota</taxon>
        <taxon>Pezizomycotina</taxon>
        <taxon>Sordariomycetes</taxon>
        <taxon>Hypocreomycetidae</taxon>
        <taxon>Hypocreales</taxon>
        <taxon>Nectriaceae</taxon>
        <taxon>Fusarium</taxon>
    </lineage>
</organism>
<name>A0A395SZ15_9HYPO</name>
<accession>A0A395SZ15</accession>
<dbReference type="EMBL" id="PXOG01000088">
    <property type="protein sequence ID" value="RGP77713.1"/>
    <property type="molecule type" value="Genomic_DNA"/>
</dbReference>
<evidence type="ECO:0000313" key="3">
    <source>
        <dbReference type="EMBL" id="RGP77713.1"/>
    </source>
</evidence>
<dbReference type="Proteomes" id="UP000266234">
    <property type="component" value="Unassembled WGS sequence"/>
</dbReference>
<dbReference type="SUPFAM" id="SSF52540">
    <property type="entry name" value="P-loop containing nucleoside triphosphate hydrolases"/>
    <property type="match status" value="1"/>
</dbReference>
<dbReference type="AlphaFoldDB" id="A0A395SZ15"/>
<dbReference type="STRING" id="694270.A0A395SZ15"/>
<dbReference type="InterPro" id="IPR052220">
    <property type="entry name" value="METTL25"/>
</dbReference>
<feature type="domain" description="Methyltransferase" evidence="2">
    <location>
        <begin position="620"/>
        <end position="758"/>
    </location>
</feature>
<dbReference type="OrthoDB" id="2316594at2759"/>
<protein>
    <submittedName>
        <fullName evidence="3">C6 transcription factor</fullName>
    </submittedName>
</protein>
<dbReference type="InterPro" id="IPR027417">
    <property type="entry name" value="P-loop_NTPase"/>
</dbReference>
<dbReference type="Gene3D" id="3.40.50.150">
    <property type="entry name" value="Vaccinia Virus protein VP39"/>
    <property type="match status" value="1"/>
</dbReference>
<proteinExistence type="predicted"/>
<evidence type="ECO:0000313" key="4">
    <source>
        <dbReference type="Proteomes" id="UP000266234"/>
    </source>
</evidence>
<gene>
    <name evidence="3" type="ORF">FLONG3_4172</name>
</gene>
<feature type="compositionally biased region" description="Polar residues" evidence="1">
    <location>
        <begin position="564"/>
        <end position="576"/>
    </location>
</feature>
<comment type="caution">
    <text evidence="3">The sequence shown here is derived from an EMBL/GenBank/DDBJ whole genome shotgun (WGS) entry which is preliminary data.</text>
</comment>
<dbReference type="SUPFAM" id="SSF53335">
    <property type="entry name" value="S-adenosyl-L-methionine-dependent methyltransferases"/>
    <property type="match status" value="1"/>
</dbReference>
<evidence type="ECO:0000259" key="2">
    <source>
        <dbReference type="Pfam" id="PF13679"/>
    </source>
</evidence>
<feature type="compositionally biased region" description="Polar residues" evidence="1">
    <location>
        <begin position="1"/>
        <end position="27"/>
    </location>
</feature>
<keyword evidence="4" id="KW-1185">Reference proteome</keyword>
<dbReference type="Gene3D" id="3.40.50.300">
    <property type="entry name" value="P-loop containing nucleotide triphosphate hydrolases"/>
    <property type="match status" value="1"/>
</dbReference>
<reference evidence="3 4" key="1">
    <citation type="journal article" date="2018" name="PLoS Pathog.">
        <title>Evolution of structural diversity of trichothecenes, a family of toxins produced by plant pathogenic and entomopathogenic fungi.</title>
        <authorList>
            <person name="Proctor R.H."/>
            <person name="McCormick S.P."/>
            <person name="Kim H.S."/>
            <person name="Cardoza R.E."/>
            <person name="Stanley A.M."/>
            <person name="Lindo L."/>
            <person name="Kelly A."/>
            <person name="Brown D.W."/>
            <person name="Lee T."/>
            <person name="Vaughan M.M."/>
            <person name="Alexander N.J."/>
            <person name="Busman M."/>
            <person name="Gutierrez S."/>
        </authorList>
    </citation>
    <scope>NUCLEOTIDE SEQUENCE [LARGE SCALE GENOMIC DNA]</scope>
    <source>
        <strain evidence="3 4">NRRL 20695</strain>
    </source>
</reference>
<sequence>MFSHLASNTSTGAGSSHMFSHLVSNTGGAPAQETHPHLQLLEDNLPKTKVPGSVPIITAEVMEALPEGDRPSQFGLLASDIASPSLHPNDVLKSRVFYNVADPTSTFICGSQGSGKSHTLSTILENCLLPCPANQLPRPLCGLVFHYDTFISDTGGMPCEAAYLSSHQGVSVRVLCAPSNYFNIKVSSPPLSYNASAHSVPQRIYRGLPNVAIEMLQINQADLNTQRMLDLMAVSSIKGGGLPLYLHVVSRILRDMRIRQQSKGSTFDYATFKSLVSQEDLKEGQMVPLQQRLETLESFMVPAQTSNKFRTAGRGINWELKAGQLTIVDLSCPCVTAEAACSLFNICLSLFLEQKTEVGRIVALDEAHKYMNESTDSQTLTESLLSVIRLQRHLGTRVILSTQEPTISPKLLDLCSTVIVHRFTSPAWFIVLQKHLAGVGTDASDLMSHIVDLKTGEALLFCPSAMTNVSRSHVSDQILFRRLANSRMKRYDSIDEYVKDISEFIATPLVRQITGGIHVNDSLIYNAWDVLPSDWTSWWSSFSDHRIVQQDLIDSIEESESSIATNDETNKVQRPQSLPGRPESLSKWLKSIQSLALPRDQQPGKVITLPEILTSRMKTKKIAEVSKAAAYIHNVCHTNNITHVIDMGSGQGYLSIALAYLFPELHVLAIDGSESQIAASKACAASLDIPENRIQHMRRYIDGTPPLVDEITTWAGGERCMLVGLHACGNLSEHMLRYFTTVPFIVRLGVVGCCYNHIVPRSATCPEGFPISEKMREKNVSLSATALMTGCQAPNNWERANLGKQESVYSKRRFYRALLEKIFHDKGIELDKEDRPTWGVQKGDMASFNAFARRAMECLDVDECKISRDDLLAYEERYRGYEGKVAILWTLSVLCCKVVESVIALDRYLFLTENEGQHVDIIPIFDYRLSPRNLMFVANKG</sequence>
<dbReference type="InterPro" id="IPR025714">
    <property type="entry name" value="Methyltranfer_dom"/>
</dbReference>
<dbReference type="PANTHER" id="PTHR12496:SF0">
    <property type="entry name" value="METHYLTRANSFERASE DOMAIN-CONTAINING PROTEIN"/>
    <property type="match status" value="1"/>
</dbReference>
<dbReference type="Pfam" id="PF13679">
    <property type="entry name" value="Methyltransf_32"/>
    <property type="match status" value="1"/>
</dbReference>
<dbReference type="PANTHER" id="PTHR12496">
    <property type="entry name" value="CGI-41 METHYLTRANSFERASE"/>
    <property type="match status" value="1"/>
</dbReference>
<feature type="region of interest" description="Disordered" evidence="1">
    <location>
        <begin position="1"/>
        <end position="33"/>
    </location>
</feature>
<dbReference type="InterPro" id="IPR029063">
    <property type="entry name" value="SAM-dependent_MTases_sf"/>
</dbReference>
<feature type="region of interest" description="Disordered" evidence="1">
    <location>
        <begin position="563"/>
        <end position="583"/>
    </location>
</feature>